<evidence type="ECO:0000256" key="8">
    <source>
        <dbReference type="ARBA" id="ARBA00023004"/>
    </source>
</evidence>
<comment type="subcellular location">
    <subcellularLocation>
        <location evidence="2">Cell envelope</location>
    </subcellularLocation>
</comment>
<dbReference type="Pfam" id="PF14537">
    <property type="entry name" value="Cytochrom_c3_2"/>
    <property type="match status" value="1"/>
</dbReference>
<dbReference type="SUPFAM" id="SSF48695">
    <property type="entry name" value="Multiheme cytochromes"/>
    <property type="match status" value="1"/>
</dbReference>
<gene>
    <name evidence="12" type="primary">torC</name>
    <name evidence="12" type="ORF">SCABRO_01586</name>
</gene>
<dbReference type="Pfam" id="PF03264">
    <property type="entry name" value="Cytochrom_NNT"/>
    <property type="match status" value="1"/>
</dbReference>
<keyword evidence="3" id="KW-0813">Transport</keyword>
<feature type="transmembrane region" description="Helical" evidence="9">
    <location>
        <begin position="27"/>
        <end position="47"/>
    </location>
</feature>
<dbReference type="eggNOG" id="COG3303">
    <property type="taxonomic scope" value="Bacteria"/>
</dbReference>
<comment type="caution">
    <text evidence="12">The sequence shown here is derived from an EMBL/GenBank/DDBJ whole genome shotgun (WGS) entry which is preliminary data.</text>
</comment>
<name>A0A0B0ENG8_9BACT</name>
<keyword evidence="7" id="KW-0249">Electron transport</keyword>
<dbReference type="eggNOG" id="COG3005">
    <property type="taxonomic scope" value="Bacteria"/>
</dbReference>
<keyword evidence="9" id="KW-1133">Transmembrane helix</keyword>
<dbReference type="GO" id="GO:0030313">
    <property type="term" value="C:cell envelope"/>
    <property type="evidence" value="ECO:0007669"/>
    <property type="project" value="UniProtKB-SubCell"/>
</dbReference>
<protein>
    <submittedName>
        <fullName evidence="12">Undeca heme containing cytochrome c protein</fullName>
    </submittedName>
</protein>
<accession>A0A0B0ENG8</accession>
<dbReference type="Proteomes" id="UP000030652">
    <property type="component" value="Unassembled WGS sequence"/>
</dbReference>
<dbReference type="GO" id="GO:0046872">
    <property type="term" value="F:metal ion binding"/>
    <property type="evidence" value="ECO:0007669"/>
    <property type="project" value="UniProtKB-KW"/>
</dbReference>
<dbReference type="InterPro" id="IPR038266">
    <property type="entry name" value="NapC/NirT_cytc_sf"/>
</dbReference>
<dbReference type="PANTHER" id="PTHR35038">
    <property type="entry name" value="DISSIMILATORY SULFITE REDUCTASE SIRA"/>
    <property type="match status" value="1"/>
</dbReference>
<evidence type="ECO:0000256" key="3">
    <source>
        <dbReference type="ARBA" id="ARBA00022448"/>
    </source>
</evidence>
<evidence type="ECO:0000256" key="2">
    <source>
        <dbReference type="ARBA" id="ARBA00004196"/>
    </source>
</evidence>
<feature type="domain" description="NapC/NirT cytochrome c N-terminal" evidence="10">
    <location>
        <begin position="25"/>
        <end position="185"/>
    </location>
</feature>
<dbReference type="InterPro" id="IPR036280">
    <property type="entry name" value="Multihaem_cyt_sf"/>
</dbReference>
<evidence type="ECO:0000313" key="13">
    <source>
        <dbReference type="Proteomes" id="UP000030652"/>
    </source>
</evidence>
<dbReference type="InterPro" id="IPR005126">
    <property type="entry name" value="NapC/NirT_cyt_c_N"/>
</dbReference>
<evidence type="ECO:0000259" key="11">
    <source>
        <dbReference type="Pfam" id="PF14537"/>
    </source>
</evidence>
<proteinExistence type="predicted"/>
<evidence type="ECO:0000313" key="12">
    <source>
        <dbReference type="EMBL" id="KHE92653.1"/>
    </source>
</evidence>
<evidence type="ECO:0000256" key="6">
    <source>
        <dbReference type="ARBA" id="ARBA00022729"/>
    </source>
</evidence>
<keyword evidence="4" id="KW-0349">Heme</keyword>
<evidence type="ECO:0000256" key="7">
    <source>
        <dbReference type="ARBA" id="ARBA00022982"/>
    </source>
</evidence>
<sequence length="400" mass="44517">MDCECFTDKVVNAIKMVFEQINKRKKLIGVLLIVLIAVGIVGGRKFWHYAESSEFCGSCHEMDVHYDSFMSSKHHNEHVHACHTCHIGPGLKGFLHAKLSDGAHDSFEHSRKTYLTSENSGLFIAIAEDSIPIVNGNCARCHTDHEEFTKDKKHLEFVAQSKRVGEDGTLKDFFCTDCHIGVVHPSWSADVYKEYAEKNIPPFGTFSENDCYACHRHATPKVVKEWTASPHSKSGISCIACHGDDHGVIVERGGKVLPSKCGECHETMYKDFADSKHFNGRIVAEMASTKNVTMAEDCKKCHMLGLNQPWDEGAGGSCEGCHPKHLFSLSDASESKVCKNCHIGGPSHAQLDLGVKSMHGRLFAARKREGKPEIKCQTCHSDPYNHHNFNRNVGMLSIDY</sequence>
<keyword evidence="6" id="KW-0732">Signal</keyword>
<evidence type="ECO:0000256" key="9">
    <source>
        <dbReference type="SAM" id="Phobius"/>
    </source>
</evidence>
<dbReference type="Gene3D" id="1.10.3820.10">
    <property type="entry name" value="Di-heme elbow motif domain"/>
    <property type="match status" value="1"/>
</dbReference>
<dbReference type="InterPro" id="IPR051829">
    <property type="entry name" value="Multiheme_Cytochr_ET"/>
</dbReference>
<keyword evidence="9" id="KW-0812">Transmembrane</keyword>
<evidence type="ECO:0000256" key="5">
    <source>
        <dbReference type="ARBA" id="ARBA00022723"/>
    </source>
</evidence>
<evidence type="ECO:0000256" key="4">
    <source>
        <dbReference type="ARBA" id="ARBA00022617"/>
    </source>
</evidence>
<comment type="cofactor">
    <cofactor evidence="1">
        <name>heme c</name>
        <dbReference type="ChEBI" id="CHEBI:61717"/>
    </cofactor>
</comment>
<organism evidence="12 13">
    <name type="scientific">Candidatus Scalindua brodae</name>
    <dbReference type="NCBI Taxonomy" id="237368"/>
    <lineage>
        <taxon>Bacteria</taxon>
        <taxon>Pseudomonadati</taxon>
        <taxon>Planctomycetota</taxon>
        <taxon>Candidatus Brocadiia</taxon>
        <taxon>Candidatus Brocadiales</taxon>
        <taxon>Candidatus Scalinduaceae</taxon>
        <taxon>Candidatus Scalindua</taxon>
    </lineage>
</organism>
<evidence type="ECO:0000259" key="10">
    <source>
        <dbReference type="Pfam" id="PF03264"/>
    </source>
</evidence>
<dbReference type="Gene3D" id="3.90.10.10">
    <property type="entry name" value="Cytochrome C3"/>
    <property type="match status" value="1"/>
</dbReference>
<dbReference type="EMBL" id="JRYO01000106">
    <property type="protein sequence ID" value="KHE92653.1"/>
    <property type="molecule type" value="Genomic_DNA"/>
</dbReference>
<evidence type="ECO:0000256" key="1">
    <source>
        <dbReference type="ARBA" id="ARBA00001926"/>
    </source>
</evidence>
<feature type="domain" description="Tetrahaem cytochrome" evidence="11">
    <location>
        <begin position="231"/>
        <end position="303"/>
    </location>
</feature>
<reference evidence="12 13" key="1">
    <citation type="submission" date="2014-10" db="EMBL/GenBank/DDBJ databases">
        <title>Draft genome of anammox bacterium scalindua brodae, obtained using differential coverage binning of sequence data from two enrichment reactors.</title>
        <authorList>
            <person name="Speth D.R."/>
            <person name="Russ L."/>
            <person name="Kartal B."/>
            <person name="Op den Camp H.J."/>
            <person name="Dutilh B.E."/>
            <person name="Jetten M.S."/>
        </authorList>
    </citation>
    <scope>NUCLEOTIDE SEQUENCE [LARGE SCALE GENOMIC DNA]</scope>
    <source>
        <strain evidence="12">RU1</strain>
    </source>
</reference>
<dbReference type="InterPro" id="IPR012286">
    <property type="entry name" value="Tetrahaem_cytochrome"/>
</dbReference>
<keyword evidence="9" id="KW-0472">Membrane</keyword>
<keyword evidence="8" id="KW-0408">Iron</keyword>
<dbReference type="AlphaFoldDB" id="A0A0B0ENG8"/>
<keyword evidence="5" id="KW-0479">Metal-binding</keyword>